<keyword evidence="3" id="KW-0449">Lipoprotein</keyword>
<keyword evidence="2" id="KW-0732">Signal</keyword>
<keyword evidence="4" id="KW-1185">Reference proteome</keyword>
<name>A0A941AS73_9GAMM</name>
<dbReference type="InterPro" id="IPR012640">
    <property type="entry name" value="Membr_lipoprot_lipid_attach_CS"/>
</dbReference>
<feature type="non-terminal residue" evidence="3">
    <location>
        <position position="1"/>
    </location>
</feature>
<sequence length="133" mass="14560">AHMRVLRRIFFLLLAVLLLTGCQPRKTGLFSSLDIDKDGLLYGYEIFIVKGDRAAGAESDYYAIVQCANGKISQPLIGQVVMTSDQVIITLPAHGKPGCPSSQFTGTIGFKELTGNFSNGKELALSRKDSYWE</sequence>
<evidence type="ECO:0000256" key="1">
    <source>
        <dbReference type="ARBA" id="ARBA00017922"/>
    </source>
</evidence>
<dbReference type="Proteomes" id="UP000673447">
    <property type="component" value="Unassembled WGS sequence"/>
</dbReference>
<protein>
    <recommendedName>
        <fullName evidence="1">Type IV secretion system putative lipoprotein virB7</fullName>
    </recommendedName>
</protein>
<organism evidence="3 4">
    <name type="scientific">Pseudoxanthomonas helianthi</name>
    <dbReference type="NCBI Taxonomy" id="1453541"/>
    <lineage>
        <taxon>Bacteria</taxon>
        <taxon>Pseudomonadati</taxon>
        <taxon>Pseudomonadota</taxon>
        <taxon>Gammaproteobacteria</taxon>
        <taxon>Lysobacterales</taxon>
        <taxon>Lysobacteraceae</taxon>
        <taxon>Pseudoxanthomonas</taxon>
    </lineage>
</organism>
<evidence type="ECO:0000313" key="4">
    <source>
        <dbReference type="Proteomes" id="UP000673447"/>
    </source>
</evidence>
<reference evidence="3" key="2">
    <citation type="submission" date="2021-03" db="EMBL/GenBank/DDBJ databases">
        <authorList>
            <person name="Cao W."/>
        </authorList>
    </citation>
    <scope>NUCLEOTIDE SEQUENCE</scope>
    <source>
        <strain evidence="3">110414</strain>
    </source>
</reference>
<gene>
    <name evidence="3" type="ORF">J5837_02800</name>
</gene>
<dbReference type="AlphaFoldDB" id="A0A941AS73"/>
<dbReference type="EMBL" id="JAGKTC010000001">
    <property type="protein sequence ID" value="MBP3983341.1"/>
    <property type="molecule type" value="Genomic_DNA"/>
</dbReference>
<proteinExistence type="predicted"/>
<dbReference type="Pfam" id="PF08139">
    <property type="entry name" value="LPAM_1"/>
    <property type="match status" value="1"/>
</dbReference>
<accession>A0A941AS73</accession>
<evidence type="ECO:0000256" key="2">
    <source>
        <dbReference type="ARBA" id="ARBA00022729"/>
    </source>
</evidence>
<comment type="caution">
    <text evidence="3">The sequence shown here is derived from an EMBL/GenBank/DDBJ whole genome shotgun (WGS) entry which is preliminary data.</text>
</comment>
<reference evidence="3" key="1">
    <citation type="journal article" date="2016" name="Int. J. Syst. Evol. Microbiol.">
        <title>Pseudoxanthomonas helianthi sp. nov., isolated from roots of Jerusalem artichoke (Helianthus tuberosus).</title>
        <authorList>
            <person name="Kittiwongwattana C."/>
            <person name="Thawai C."/>
        </authorList>
    </citation>
    <scope>NUCLEOTIDE SEQUENCE</scope>
    <source>
        <strain evidence="3">110414</strain>
    </source>
</reference>
<dbReference type="RefSeq" id="WP_210535196.1">
    <property type="nucleotide sequence ID" value="NZ_JAGKTC010000001.1"/>
</dbReference>
<evidence type="ECO:0000313" key="3">
    <source>
        <dbReference type="EMBL" id="MBP3983341.1"/>
    </source>
</evidence>